<dbReference type="PIRSF" id="PIRSF037228">
    <property type="entry name" value="Lant_mod_RumM"/>
    <property type="match status" value="1"/>
</dbReference>
<feature type="binding site" evidence="1">
    <location>
        <position position="983"/>
    </location>
    <ligand>
        <name>Zn(2+)</name>
        <dbReference type="ChEBI" id="CHEBI:29105"/>
    </ligand>
</feature>
<dbReference type="EMBL" id="SMKO01000007">
    <property type="protein sequence ID" value="TDD11573.1"/>
    <property type="molecule type" value="Genomic_DNA"/>
</dbReference>
<dbReference type="Gene3D" id="1.50.10.10">
    <property type="match status" value="1"/>
</dbReference>
<name>A0A4R4W6A8_9ACTN</name>
<evidence type="ECO:0000313" key="4">
    <source>
        <dbReference type="EMBL" id="TDD11573.1"/>
    </source>
</evidence>
<dbReference type="Proteomes" id="UP000295258">
    <property type="component" value="Unassembled WGS sequence"/>
</dbReference>
<dbReference type="NCBIfam" id="TIGR03897">
    <property type="entry name" value="lanti_2_LanM"/>
    <property type="match status" value="1"/>
</dbReference>
<evidence type="ECO:0000259" key="3">
    <source>
        <dbReference type="Pfam" id="PF13575"/>
    </source>
</evidence>
<dbReference type="GO" id="GO:0005975">
    <property type="term" value="P:carbohydrate metabolic process"/>
    <property type="evidence" value="ECO:0007669"/>
    <property type="project" value="InterPro"/>
</dbReference>
<dbReference type="InterPro" id="IPR017146">
    <property type="entry name" value="Lanti_2_LanM"/>
</dbReference>
<evidence type="ECO:0000256" key="2">
    <source>
        <dbReference type="SAM" id="MobiDB-lite"/>
    </source>
</evidence>
<dbReference type="InterPro" id="IPR007822">
    <property type="entry name" value="LANC-like"/>
</dbReference>
<feature type="binding site" evidence="1">
    <location>
        <position position="936"/>
    </location>
    <ligand>
        <name>Zn(2+)</name>
        <dbReference type="ChEBI" id="CHEBI:29105"/>
    </ligand>
</feature>
<dbReference type="CDD" id="cd04792">
    <property type="entry name" value="LanM-like"/>
    <property type="match status" value="1"/>
</dbReference>
<reference evidence="4 5" key="1">
    <citation type="submission" date="2019-03" db="EMBL/GenBank/DDBJ databases">
        <title>Draft genome sequences of novel Actinobacteria.</title>
        <authorList>
            <person name="Sahin N."/>
            <person name="Ay H."/>
            <person name="Saygin H."/>
        </authorList>
    </citation>
    <scope>NUCLEOTIDE SEQUENCE [LARGE SCALE GENOMIC DNA]</scope>
    <source>
        <strain evidence="4 5">KC310</strain>
    </source>
</reference>
<evidence type="ECO:0000313" key="5">
    <source>
        <dbReference type="Proteomes" id="UP000295258"/>
    </source>
</evidence>
<dbReference type="PRINTS" id="PR01950">
    <property type="entry name" value="LANCSUPER"/>
</dbReference>
<keyword evidence="1" id="KW-0479">Metal-binding</keyword>
<dbReference type="GO" id="GO:0046872">
    <property type="term" value="F:metal ion binding"/>
    <property type="evidence" value="ECO:0007669"/>
    <property type="project" value="UniProtKB-KW"/>
</dbReference>
<keyword evidence="5" id="KW-1185">Reference proteome</keyword>
<feature type="domain" description="Lantibiotic biosynthesis protein dehydration" evidence="3">
    <location>
        <begin position="213"/>
        <end position="591"/>
    </location>
</feature>
<dbReference type="AlphaFoldDB" id="A0A4R4W6A8"/>
<dbReference type="Pfam" id="PF13575">
    <property type="entry name" value="DUF4135"/>
    <property type="match status" value="1"/>
</dbReference>
<accession>A0A4R4W6A8</accession>
<dbReference type="InterPro" id="IPR012341">
    <property type="entry name" value="6hp_glycosidase-like_sf"/>
</dbReference>
<dbReference type="SMART" id="SM01260">
    <property type="entry name" value="LANC_like"/>
    <property type="match status" value="1"/>
</dbReference>
<feature type="region of interest" description="Disordered" evidence="2">
    <location>
        <begin position="1"/>
        <end position="27"/>
    </location>
</feature>
<dbReference type="RefSeq" id="WP_132592446.1">
    <property type="nucleotide sequence ID" value="NZ_SMKO01000007.1"/>
</dbReference>
<comment type="caution">
    <text evidence="4">The sequence shown here is derived from an EMBL/GenBank/DDBJ whole genome shotgun (WGS) entry which is preliminary data.</text>
</comment>
<dbReference type="SUPFAM" id="SSF158745">
    <property type="entry name" value="LanC-like"/>
    <property type="match status" value="1"/>
</dbReference>
<protein>
    <submittedName>
        <fullName evidence="4">Type 2 lantipeptide synthetase LanM</fullName>
    </submittedName>
</protein>
<keyword evidence="1" id="KW-0862">Zinc</keyword>
<feature type="binding site" evidence="1">
    <location>
        <position position="984"/>
    </location>
    <ligand>
        <name>Zn(2+)</name>
        <dbReference type="ChEBI" id="CHEBI:29105"/>
    </ligand>
</feature>
<dbReference type="GO" id="GO:0031179">
    <property type="term" value="P:peptide modification"/>
    <property type="evidence" value="ECO:0007669"/>
    <property type="project" value="InterPro"/>
</dbReference>
<gene>
    <name evidence="4" type="primary">lanM</name>
    <name evidence="4" type="ORF">E1292_05000</name>
</gene>
<evidence type="ECO:0000256" key="1">
    <source>
        <dbReference type="PIRSR" id="PIRSR607822-1"/>
    </source>
</evidence>
<dbReference type="InterPro" id="IPR025410">
    <property type="entry name" value="Lant_dehyd"/>
</dbReference>
<organism evidence="4 5">
    <name type="scientific">Nonomuraea deserti</name>
    <dbReference type="NCBI Taxonomy" id="1848322"/>
    <lineage>
        <taxon>Bacteria</taxon>
        <taxon>Bacillati</taxon>
        <taxon>Actinomycetota</taxon>
        <taxon>Actinomycetes</taxon>
        <taxon>Streptosporangiales</taxon>
        <taxon>Streptosporangiaceae</taxon>
        <taxon>Nonomuraea</taxon>
    </lineage>
</organism>
<dbReference type="Pfam" id="PF05147">
    <property type="entry name" value="LANC_like"/>
    <property type="match status" value="1"/>
</dbReference>
<sequence>MRGTPLTERLRSSSPEAASAPDGASGESALRRLNRWRRPPFDNPELWCLRLRADDLDEKSLLALLGEPADALARRLGQPAWAARLQHAMAGPPYADGDGTNDVLLPEVDGHSPYLARAAWPLLDDARGRLRAVLERLAGEATPAPFRPGELLEQVYAPLPWVVQGMLSRTLALELHLAGMRGELPDGTSEERFAAFLDALSKPSRQWTLLRDYPVLARQLATAVDQWLVNSRVLAERIVSDAEAIRNRFASGSEIGCVAEVVTGVGDRHRGGQAVAKVRWESGLVLVYKPRSLRVDEHFADLLEWLNAAGLRLPMRTLTHLDCGGHGWVEFVRAEPCADEAAVRRFYHRQGVLLALLELLRANDSHAENLIAAGDQPVLVDVETVLQPVLPPGDARSTEAERAAEEAAAASVLQVGLLPATAWPTRDGKAVDLSGLGYRPGQRTSVGLPVLTGVGTDRMRVRLERMPLNMPDNRPVAKDAELNLLDYTDDLIAGYTELHVLCRAHKDRLAADDGPLAAFGDDHVRVLLRSTMTYGTLLRTGFHPDVLRDGLDRDRHFDFLWRQVTDTPALGACVPAERADLWRNDIPYFSSRPGRTTLFDSDDRPVPGIELGSALERVRQDLAGRDDEHLDGQLRLIRGSLATVAINATDDLEFPEYPLPDQGDRVPAADLLVAAQKVGDQLAREAFRRKGSAQWLGLGSQAGRNWSLGPLRPDVFNGLSGVALFLATLGAMTGERRHTDLARDTVATVRAQLDRGLITVPAGMAGLPGVVYAFCRLSALLDDGSLVDEAEAIAASLLGTAEHDTRYDMVGGSAGTIAALRALHAVRPEGPAATVIAEAAHRLVESAERHPLGAGWVPAWMREDGLANVPLAGFGHGTAGIAFALAEAAALLGERRYAAMCHEALGYERGLFDPEIGDWRDVRTLAADRTGICAWCHGAVGVGLGRLAIRTGPLADDPEVDAEIAASIATTRRAGFGRSHSLCHGDFGSLDLLLTASSVLCRPDLRDEAARRTAGILGSMKTNGWMCGVPFGLSTPSLMVGLSGIGYGLLRAADPGGVPSVLTLQAGKPLISSVGVVGR</sequence>
<proteinExistence type="predicted"/>